<dbReference type="EMBL" id="JH815963">
    <property type="protein sequence ID" value="EKC30503.1"/>
    <property type="molecule type" value="Genomic_DNA"/>
</dbReference>
<protein>
    <submittedName>
        <fullName evidence="1">Uncharacterized protein</fullName>
    </submittedName>
</protein>
<reference evidence="1" key="1">
    <citation type="journal article" date="2012" name="Nature">
        <title>The oyster genome reveals stress adaptation and complexity of shell formation.</title>
        <authorList>
            <person name="Zhang G."/>
            <person name="Fang X."/>
            <person name="Guo X."/>
            <person name="Li L."/>
            <person name="Luo R."/>
            <person name="Xu F."/>
            <person name="Yang P."/>
            <person name="Zhang L."/>
            <person name="Wang X."/>
            <person name="Qi H."/>
            <person name="Xiong Z."/>
            <person name="Que H."/>
            <person name="Xie Y."/>
            <person name="Holland P.W."/>
            <person name="Paps J."/>
            <person name="Zhu Y."/>
            <person name="Wu F."/>
            <person name="Chen Y."/>
            <person name="Wang J."/>
            <person name="Peng C."/>
            <person name="Meng J."/>
            <person name="Yang L."/>
            <person name="Liu J."/>
            <person name="Wen B."/>
            <person name="Zhang N."/>
            <person name="Huang Z."/>
            <person name="Zhu Q."/>
            <person name="Feng Y."/>
            <person name="Mount A."/>
            <person name="Hedgecock D."/>
            <person name="Xu Z."/>
            <person name="Liu Y."/>
            <person name="Domazet-Loso T."/>
            <person name="Du Y."/>
            <person name="Sun X."/>
            <person name="Zhang S."/>
            <person name="Liu B."/>
            <person name="Cheng P."/>
            <person name="Jiang X."/>
            <person name="Li J."/>
            <person name="Fan D."/>
            <person name="Wang W."/>
            <person name="Fu W."/>
            <person name="Wang T."/>
            <person name="Wang B."/>
            <person name="Zhang J."/>
            <person name="Peng Z."/>
            <person name="Li Y."/>
            <person name="Li N."/>
            <person name="Wang J."/>
            <person name="Chen M."/>
            <person name="He Y."/>
            <person name="Tan F."/>
            <person name="Song X."/>
            <person name="Zheng Q."/>
            <person name="Huang R."/>
            <person name="Yang H."/>
            <person name="Du X."/>
            <person name="Chen L."/>
            <person name="Yang M."/>
            <person name="Gaffney P.M."/>
            <person name="Wang S."/>
            <person name="Luo L."/>
            <person name="She Z."/>
            <person name="Ming Y."/>
            <person name="Huang W."/>
            <person name="Zhang S."/>
            <person name="Huang B."/>
            <person name="Zhang Y."/>
            <person name="Qu T."/>
            <person name="Ni P."/>
            <person name="Miao G."/>
            <person name="Wang J."/>
            <person name="Wang Q."/>
            <person name="Steinberg C.E."/>
            <person name="Wang H."/>
            <person name="Li N."/>
            <person name="Qian L."/>
            <person name="Zhang G."/>
            <person name="Li Y."/>
            <person name="Yang H."/>
            <person name="Liu X."/>
            <person name="Wang J."/>
            <person name="Yin Y."/>
            <person name="Wang J."/>
        </authorList>
    </citation>
    <scope>NUCLEOTIDE SEQUENCE [LARGE SCALE GENOMIC DNA]</scope>
    <source>
        <strain evidence="1">05x7-T-G4-1.051#20</strain>
    </source>
</reference>
<proteinExistence type="predicted"/>
<evidence type="ECO:0000313" key="1">
    <source>
        <dbReference type="EMBL" id="EKC30503.1"/>
    </source>
</evidence>
<accession>K1Q980</accession>
<name>K1Q980_MAGGI</name>
<dbReference type="InParanoid" id="K1Q980"/>
<dbReference type="HOGENOM" id="CLU_3034393_0_0_1"/>
<dbReference type="AlphaFoldDB" id="K1Q980"/>
<gene>
    <name evidence="1" type="ORF">CGI_10012674</name>
</gene>
<sequence>MYSLSNLLHRILFTEKTVMKVSRKNWCTPDKHNTTRHNKVTSLSPNNLCMLAAMM</sequence>
<organism evidence="1">
    <name type="scientific">Magallana gigas</name>
    <name type="common">Pacific oyster</name>
    <name type="synonym">Crassostrea gigas</name>
    <dbReference type="NCBI Taxonomy" id="29159"/>
    <lineage>
        <taxon>Eukaryota</taxon>
        <taxon>Metazoa</taxon>
        <taxon>Spiralia</taxon>
        <taxon>Lophotrochozoa</taxon>
        <taxon>Mollusca</taxon>
        <taxon>Bivalvia</taxon>
        <taxon>Autobranchia</taxon>
        <taxon>Pteriomorphia</taxon>
        <taxon>Ostreida</taxon>
        <taxon>Ostreoidea</taxon>
        <taxon>Ostreidae</taxon>
        <taxon>Magallana</taxon>
    </lineage>
</organism>